<gene>
    <name evidence="3" type="ORF">L6E24_03175</name>
</gene>
<organism evidence="3 4">
    <name type="scientific">Methanoplanus endosymbiosus</name>
    <dbReference type="NCBI Taxonomy" id="33865"/>
    <lineage>
        <taxon>Archaea</taxon>
        <taxon>Methanobacteriati</taxon>
        <taxon>Methanobacteriota</taxon>
        <taxon>Stenosarchaea group</taxon>
        <taxon>Methanomicrobia</taxon>
        <taxon>Methanomicrobiales</taxon>
        <taxon>Methanomicrobiaceae</taxon>
        <taxon>Methanoplanus</taxon>
    </lineage>
</organism>
<dbReference type="AlphaFoldDB" id="A0A9E7PPL3"/>
<evidence type="ECO:0000313" key="4">
    <source>
        <dbReference type="Proteomes" id="UP001060368"/>
    </source>
</evidence>
<reference evidence="3" key="1">
    <citation type="submission" date="2022-04" db="EMBL/GenBank/DDBJ databases">
        <title>Complete genome of Methanoplanus endosymbiosus DSM 3599.</title>
        <authorList>
            <person name="Chen S.-C."/>
            <person name="You Y.-T."/>
            <person name="Zhou Y.-Z."/>
            <person name="Lai M.-C."/>
        </authorList>
    </citation>
    <scope>NUCLEOTIDE SEQUENCE</scope>
    <source>
        <strain evidence="3">DSM 3599</strain>
    </source>
</reference>
<dbReference type="SUPFAM" id="SSF49899">
    <property type="entry name" value="Concanavalin A-like lectins/glucanases"/>
    <property type="match status" value="1"/>
</dbReference>
<sequence>MTQGERDAGISPVIAEILMIFLVILAAGVVIVIFSDEAPVPEKVPVVAAKIEKDSTNIIIQHLGGDELPSDDFYVSVNSEIIQKDNITLQGGSYPWSPGENLYINYSDTGSVQDVALVFDGDKNPVILARKHYDYVNTSDSNTTQDDYVRYPGFTAEAWIKWNVNPNPGGDSSRKWATIVIDGNTDNNRRYQLQHNSDNSKFEFAVATESGGGSGVPLFSSTSPVKDEWYYLTGIYNKTDGKVFLYVNGNLDSSRSYDTSGLRDSPDMYQVGGPLGILWHTSTGQRKFNGEISGLNTYGEAFSPEEIKAHYDAGRG</sequence>
<keyword evidence="1" id="KW-1133">Transmembrane helix</keyword>
<dbReference type="Gene3D" id="2.60.120.200">
    <property type="match status" value="1"/>
</dbReference>
<proteinExistence type="predicted"/>
<dbReference type="InterPro" id="IPR012859">
    <property type="entry name" value="Pilin_N_archaeal"/>
</dbReference>
<dbReference type="KEGG" id="mend:L6E24_03175"/>
<name>A0A9E7PPL3_9EURY</name>
<protein>
    <submittedName>
        <fullName evidence="3">Type IV pilin</fullName>
    </submittedName>
</protein>
<dbReference type="Proteomes" id="UP001060368">
    <property type="component" value="Chromosome"/>
</dbReference>
<accession>A0A9E7PPL3</accession>
<keyword evidence="1" id="KW-0812">Transmembrane</keyword>
<dbReference type="InterPro" id="IPR013320">
    <property type="entry name" value="ConA-like_dom_sf"/>
</dbReference>
<dbReference type="Pfam" id="PF13385">
    <property type="entry name" value="Laminin_G_3"/>
    <property type="match status" value="1"/>
</dbReference>
<keyword evidence="1" id="KW-0472">Membrane</keyword>
<keyword evidence="4" id="KW-1185">Reference proteome</keyword>
<dbReference type="Pfam" id="PF07790">
    <property type="entry name" value="Pilin_N"/>
    <property type="match status" value="1"/>
</dbReference>
<dbReference type="RefSeq" id="WP_257743277.1">
    <property type="nucleotide sequence ID" value="NZ_CP096115.1"/>
</dbReference>
<evidence type="ECO:0000313" key="3">
    <source>
        <dbReference type="EMBL" id="UUX93137.1"/>
    </source>
</evidence>
<feature type="domain" description="Archaeal Type IV pilin N-terminal" evidence="2">
    <location>
        <begin position="9"/>
        <end position="79"/>
    </location>
</feature>
<dbReference type="GeneID" id="74306664"/>
<evidence type="ECO:0000259" key="2">
    <source>
        <dbReference type="Pfam" id="PF07790"/>
    </source>
</evidence>
<evidence type="ECO:0000256" key="1">
    <source>
        <dbReference type="SAM" id="Phobius"/>
    </source>
</evidence>
<feature type="transmembrane region" description="Helical" evidence="1">
    <location>
        <begin position="12"/>
        <end position="34"/>
    </location>
</feature>
<dbReference type="EMBL" id="CP096115">
    <property type="protein sequence ID" value="UUX93137.1"/>
    <property type="molecule type" value="Genomic_DNA"/>
</dbReference>